<dbReference type="RefSeq" id="WP_263746520.1">
    <property type="nucleotide sequence ID" value="NZ_JAOWRF010000232.1"/>
</dbReference>
<feature type="transmembrane region" description="Helical" evidence="7">
    <location>
        <begin position="324"/>
        <end position="345"/>
    </location>
</feature>
<comment type="similarity">
    <text evidence="2">Belongs to the polysaccharide synthase family.</text>
</comment>
<feature type="transmembrane region" description="Helical" evidence="7">
    <location>
        <begin position="206"/>
        <end position="227"/>
    </location>
</feature>
<keyword evidence="9" id="KW-1185">Reference proteome</keyword>
<dbReference type="Pfam" id="PF13440">
    <property type="entry name" value="Polysacc_synt_3"/>
    <property type="match status" value="1"/>
</dbReference>
<evidence type="ECO:0000256" key="6">
    <source>
        <dbReference type="ARBA" id="ARBA00023136"/>
    </source>
</evidence>
<evidence type="ECO:0000256" key="2">
    <source>
        <dbReference type="ARBA" id="ARBA00007430"/>
    </source>
</evidence>
<evidence type="ECO:0000256" key="7">
    <source>
        <dbReference type="SAM" id="Phobius"/>
    </source>
</evidence>
<feature type="transmembrane region" description="Helical" evidence="7">
    <location>
        <begin position="366"/>
        <end position="392"/>
    </location>
</feature>
<keyword evidence="3" id="KW-1003">Cell membrane</keyword>
<dbReference type="InterPro" id="IPR050833">
    <property type="entry name" value="Poly_Biosynth_Transport"/>
</dbReference>
<feature type="transmembrane region" description="Helical" evidence="7">
    <location>
        <begin position="233"/>
        <end position="254"/>
    </location>
</feature>
<feature type="transmembrane region" description="Helical" evidence="7">
    <location>
        <begin position="114"/>
        <end position="134"/>
    </location>
</feature>
<feature type="transmembrane region" description="Helical" evidence="7">
    <location>
        <begin position="172"/>
        <end position="194"/>
    </location>
</feature>
<evidence type="ECO:0000256" key="3">
    <source>
        <dbReference type="ARBA" id="ARBA00022475"/>
    </source>
</evidence>
<evidence type="ECO:0000256" key="5">
    <source>
        <dbReference type="ARBA" id="ARBA00022989"/>
    </source>
</evidence>
<name>A0ABT3B0N9_9CYAN</name>
<sequence length="443" mass="49992">MISLKKLAIRGTIWTILNYGTAQVIRFASNLILTRLLIPEYFGLITVVHTLRIGLELFSDLGIAQSIINSKRGDEPAFLNTAWTLQAIRGLLVWIFCLLITFPVAKFYNDDRLLWLIPIIGLYSVFDGFTSTSIHTLHRRMDLGKLTVYEILLNVFAQSTLIIMAWLSRNLFFIATTAVISAIYKMVGSTWLIRGYSNRFGWDRDAVQEILSFGRWMFIASALMFLAEQADRLILGKLLSFQFLGIYTVAYTLASIPREIIKQLSYKVIFPTISNQADLARSSLRAKILPKRRLMLMGFAVLLAALVAVGDLIIAVLYDKRYADAVWMMPILCSGIWFSLLFYTISPALLAIGKPLYAAQSNLARFVMISVGLPLAFFRFGILGAIIVIAFSDLPLYLVNLYGLWREKLSCIVQDIQSTAFFLVVLALFLIIRNLLGFGFPIN</sequence>
<feature type="transmembrane region" description="Helical" evidence="7">
    <location>
        <begin position="91"/>
        <end position="108"/>
    </location>
</feature>
<keyword evidence="5 7" id="KW-1133">Transmembrane helix</keyword>
<dbReference type="PANTHER" id="PTHR30250:SF10">
    <property type="entry name" value="LIPOPOLYSACCHARIDE BIOSYNTHESIS PROTEIN WZXC"/>
    <property type="match status" value="1"/>
</dbReference>
<evidence type="ECO:0000256" key="1">
    <source>
        <dbReference type="ARBA" id="ARBA00004651"/>
    </source>
</evidence>
<gene>
    <name evidence="8" type="ORF">OGM63_15695</name>
</gene>
<feature type="transmembrane region" description="Helical" evidence="7">
    <location>
        <begin position="412"/>
        <end position="432"/>
    </location>
</feature>
<dbReference type="Proteomes" id="UP001526143">
    <property type="component" value="Unassembled WGS sequence"/>
</dbReference>
<evidence type="ECO:0000313" key="9">
    <source>
        <dbReference type="Proteomes" id="UP001526143"/>
    </source>
</evidence>
<organism evidence="8 9">
    <name type="scientific">Plectonema radiosum NIES-515</name>
    <dbReference type="NCBI Taxonomy" id="2986073"/>
    <lineage>
        <taxon>Bacteria</taxon>
        <taxon>Bacillati</taxon>
        <taxon>Cyanobacteriota</taxon>
        <taxon>Cyanophyceae</taxon>
        <taxon>Oscillatoriophycideae</taxon>
        <taxon>Oscillatoriales</taxon>
        <taxon>Microcoleaceae</taxon>
        <taxon>Plectonema</taxon>
    </lineage>
</organism>
<keyword evidence="4 7" id="KW-0812">Transmembrane</keyword>
<keyword evidence="6 7" id="KW-0472">Membrane</keyword>
<comment type="caution">
    <text evidence="8">The sequence shown here is derived from an EMBL/GenBank/DDBJ whole genome shotgun (WGS) entry which is preliminary data.</text>
</comment>
<reference evidence="8 9" key="1">
    <citation type="submission" date="2022-10" db="EMBL/GenBank/DDBJ databases">
        <title>Identification of biosynthetic pathway for the production of the potent trypsin inhibitor radiosumin.</title>
        <authorList>
            <person name="Fewer D.P."/>
            <person name="Delbaje E."/>
            <person name="Ouyang X."/>
            <person name="Agostino P.D."/>
            <person name="Wahlsten M."/>
            <person name="Jokela J."/>
            <person name="Permi P."/>
            <person name="Haapaniemi E."/>
            <person name="Koistinen H."/>
        </authorList>
    </citation>
    <scope>NUCLEOTIDE SEQUENCE [LARGE SCALE GENOMIC DNA]</scope>
    <source>
        <strain evidence="8 9">NIES-515</strain>
    </source>
</reference>
<evidence type="ECO:0000256" key="4">
    <source>
        <dbReference type="ARBA" id="ARBA00022692"/>
    </source>
</evidence>
<accession>A0ABT3B0N9</accession>
<comment type="subcellular location">
    <subcellularLocation>
        <location evidence="1">Cell membrane</location>
        <topology evidence="1">Multi-pass membrane protein</topology>
    </subcellularLocation>
</comment>
<proteinExistence type="inferred from homology"/>
<dbReference type="EMBL" id="JAOWRF010000232">
    <property type="protein sequence ID" value="MCV3214939.1"/>
    <property type="molecule type" value="Genomic_DNA"/>
</dbReference>
<feature type="transmembrane region" description="Helical" evidence="7">
    <location>
        <begin position="294"/>
        <end position="318"/>
    </location>
</feature>
<protein>
    <submittedName>
        <fullName evidence="8">Oligosaccharide flippase family protein</fullName>
    </submittedName>
</protein>
<feature type="transmembrane region" description="Helical" evidence="7">
    <location>
        <begin position="146"/>
        <end position="166"/>
    </location>
</feature>
<dbReference type="PANTHER" id="PTHR30250">
    <property type="entry name" value="PST FAMILY PREDICTED COLANIC ACID TRANSPORTER"/>
    <property type="match status" value="1"/>
</dbReference>
<evidence type="ECO:0000313" key="8">
    <source>
        <dbReference type="EMBL" id="MCV3214939.1"/>
    </source>
</evidence>